<dbReference type="GO" id="GO:0003677">
    <property type="term" value="F:DNA binding"/>
    <property type="evidence" value="ECO:0007669"/>
    <property type="project" value="UniProtKB-KW"/>
</dbReference>
<dbReference type="GeneID" id="35445368"/>
<proteinExistence type="predicted"/>
<reference evidence="4 5" key="1">
    <citation type="journal article" date="2016" name="Proc. Natl. Acad. Sci. U.S.A.">
        <title>Lipid metabolic changes in an early divergent fungus govern the establishment of a mutualistic symbiosis with endobacteria.</title>
        <authorList>
            <person name="Lastovetsky O.A."/>
            <person name="Gaspar M.L."/>
            <person name="Mondo S.J."/>
            <person name="LaButti K.M."/>
            <person name="Sandor L."/>
            <person name="Grigoriev I.V."/>
            <person name="Henry S.A."/>
            <person name="Pawlowska T.E."/>
        </authorList>
    </citation>
    <scope>NUCLEOTIDE SEQUENCE [LARGE SCALE GENOMIC DNA]</scope>
    <source>
        <strain evidence="4 5">ATCC 52813</strain>
    </source>
</reference>
<dbReference type="AlphaFoldDB" id="A0A2G4SH86"/>
<sequence length="516" mass="60010">MYVKPQCHMKWLHFIQKEMKQKKLVQEMKPQDKTSSSYVHRKLQVFPFVKKLNTSKYRSLKENTLTAINSKKALEITSKLRNIDKKDIDAVQNFIKTVQARIQAKTFMPLKYTGLRGSKYFSLLPLYKIASKSIQIDAQAFWRLAKQCDNKIKPGQKDDNDLTLWYFNVFEFSKIGYKTLNSLTSRPKKFANAIITDGYAVSFKFKKDVAIQDEPRREPKTPKDFADIADDAEIWTVDPGISTIFTVDSTEHERIRTTSLEEYYHLCDCNLATRRRKEHQKCHLDEFKYISELLTLKTANLTSFLLAASTRLQNYQRIHNYCCQGKWPQRLKFKTYINKQKETQAIVKRLFDNSKKYDKSSTVGAKNQNKSKHVPLPPADLPSFSQRKRIIAFGNGSFGSNMKGKRAAPIRRITEEIKRKFKQSNEGTEFVSVDEYLTSQICNKCKSKQLNNISITGSKRRLHSVPKCESYGTVWNRDVNSVLNIYGIFVYKSEHDNEIPLSSKRLAVLLDLMRYL</sequence>
<keyword evidence="5" id="KW-1185">Reference proteome</keyword>
<protein>
    <recommendedName>
        <fullName evidence="3">Cas12f1-like TNB domain-containing protein</fullName>
    </recommendedName>
</protein>
<dbReference type="Proteomes" id="UP000242254">
    <property type="component" value="Unassembled WGS sequence"/>
</dbReference>
<feature type="region of interest" description="Disordered" evidence="2">
    <location>
        <begin position="358"/>
        <end position="379"/>
    </location>
</feature>
<evidence type="ECO:0000313" key="4">
    <source>
        <dbReference type="EMBL" id="PHZ08124.1"/>
    </source>
</evidence>
<dbReference type="InterPro" id="IPR010095">
    <property type="entry name" value="Cas12f1-like_TNB"/>
</dbReference>
<evidence type="ECO:0000259" key="3">
    <source>
        <dbReference type="Pfam" id="PF07282"/>
    </source>
</evidence>
<dbReference type="EMBL" id="KZ303867">
    <property type="protein sequence ID" value="PHZ08124.1"/>
    <property type="molecule type" value="Genomic_DNA"/>
</dbReference>
<organism evidence="4 5">
    <name type="scientific">Rhizopus microsporus ATCC 52813</name>
    <dbReference type="NCBI Taxonomy" id="1340429"/>
    <lineage>
        <taxon>Eukaryota</taxon>
        <taxon>Fungi</taxon>
        <taxon>Fungi incertae sedis</taxon>
        <taxon>Mucoromycota</taxon>
        <taxon>Mucoromycotina</taxon>
        <taxon>Mucoromycetes</taxon>
        <taxon>Mucorales</taxon>
        <taxon>Mucorineae</taxon>
        <taxon>Rhizopodaceae</taxon>
        <taxon>Rhizopus</taxon>
    </lineage>
</organism>
<evidence type="ECO:0000256" key="2">
    <source>
        <dbReference type="SAM" id="MobiDB-lite"/>
    </source>
</evidence>
<feature type="domain" description="Cas12f1-like TNB" evidence="3">
    <location>
        <begin position="422"/>
        <end position="485"/>
    </location>
</feature>
<accession>A0A2G4SH86</accession>
<evidence type="ECO:0000256" key="1">
    <source>
        <dbReference type="ARBA" id="ARBA00023125"/>
    </source>
</evidence>
<gene>
    <name evidence="4" type="ORF">RHIMIDRAFT_301971</name>
</gene>
<keyword evidence="1" id="KW-0238">DNA-binding</keyword>
<evidence type="ECO:0000313" key="5">
    <source>
        <dbReference type="Proteomes" id="UP000242254"/>
    </source>
</evidence>
<dbReference type="RefSeq" id="XP_023461832.1">
    <property type="nucleotide sequence ID" value="XM_023614379.1"/>
</dbReference>
<name>A0A2G4SH86_RHIZD</name>
<dbReference type="Pfam" id="PF07282">
    <property type="entry name" value="Cas12f1-like_TNB"/>
    <property type="match status" value="1"/>
</dbReference>